<keyword evidence="2" id="KW-1185">Reference proteome</keyword>
<reference evidence="1" key="1">
    <citation type="submission" date="2020-03" db="EMBL/GenBank/DDBJ databases">
        <authorList>
            <person name="Weist P."/>
        </authorList>
    </citation>
    <scope>NUCLEOTIDE SEQUENCE</scope>
</reference>
<name>A0A9N7TIH6_PLEPL</name>
<dbReference type="AlphaFoldDB" id="A0A9N7TIH6"/>
<protein>
    <submittedName>
        <fullName evidence="1">Uncharacterized protein</fullName>
    </submittedName>
</protein>
<proteinExistence type="predicted"/>
<comment type="caution">
    <text evidence="1">The sequence shown here is derived from an EMBL/GenBank/DDBJ whole genome shotgun (WGS) entry which is preliminary data.</text>
</comment>
<dbReference type="Proteomes" id="UP001153269">
    <property type="component" value="Unassembled WGS sequence"/>
</dbReference>
<accession>A0A9N7TIH6</accession>
<evidence type="ECO:0000313" key="2">
    <source>
        <dbReference type="Proteomes" id="UP001153269"/>
    </source>
</evidence>
<gene>
    <name evidence="1" type="ORF">PLEPLA_LOCUS841</name>
</gene>
<organism evidence="1 2">
    <name type="scientific">Pleuronectes platessa</name>
    <name type="common">European plaice</name>
    <dbReference type="NCBI Taxonomy" id="8262"/>
    <lineage>
        <taxon>Eukaryota</taxon>
        <taxon>Metazoa</taxon>
        <taxon>Chordata</taxon>
        <taxon>Craniata</taxon>
        <taxon>Vertebrata</taxon>
        <taxon>Euteleostomi</taxon>
        <taxon>Actinopterygii</taxon>
        <taxon>Neopterygii</taxon>
        <taxon>Teleostei</taxon>
        <taxon>Neoteleostei</taxon>
        <taxon>Acanthomorphata</taxon>
        <taxon>Carangaria</taxon>
        <taxon>Pleuronectiformes</taxon>
        <taxon>Pleuronectoidei</taxon>
        <taxon>Pleuronectidae</taxon>
        <taxon>Pleuronectes</taxon>
    </lineage>
</organism>
<dbReference type="EMBL" id="CADEAL010000039">
    <property type="protein sequence ID" value="CAB1413141.1"/>
    <property type="molecule type" value="Genomic_DNA"/>
</dbReference>
<evidence type="ECO:0000313" key="1">
    <source>
        <dbReference type="EMBL" id="CAB1413141.1"/>
    </source>
</evidence>
<sequence>MLANGAGTSRQSPSDQLDGHVFPVRVHLVFSTVVLTVSHSGNPFIAGPSTDGSVLQQLVGAQWGWRTGKLLLLLLLLLGTTLRYQTLKTQTGRRSQISGTRQEGKLE</sequence>